<protein>
    <submittedName>
        <fullName evidence="2">Uncharacterized protein</fullName>
    </submittedName>
</protein>
<keyword evidence="3" id="KW-1185">Reference proteome</keyword>
<accession>A0ABD5PBL3</accession>
<sequence>MLGYVGTAGVVLGTAGVGAVMFSGTGVAIDADSLRADAVTLTSNNGEVERLTLRPDLVFSWDGLDATPETMSFSVDVRLAGTGEAFTSLTTEETSVGADGLAGEERYRFSRAYDLVGSGPLDEADFEPEKGGGREDLTAETEVGVRVTGRLTDAAGNQYVDGGSTTYTVSVTNEGAGNRTGGRAGTGGNAAGKDPGRGSGGGNGNGRN</sequence>
<dbReference type="RefSeq" id="WP_267624353.1">
    <property type="nucleotide sequence ID" value="NZ_JAODIW010000008.1"/>
</dbReference>
<reference evidence="2 3" key="1">
    <citation type="journal article" date="2019" name="Int. J. Syst. Evol. Microbiol.">
        <title>The Global Catalogue of Microorganisms (GCM) 10K type strain sequencing project: providing services to taxonomists for standard genome sequencing and annotation.</title>
        <authorList>
            <consortium name="The Broad Institute Genomics Platform"/>
            <consortium name="The Broad Institute Genome Sequencing Center for Infectious Disease"/>
            <person name="Wu L."/>
            <person name="Ma J."/>
        </authorList>
    </citation>
    <scope>NUCLEOTIDE SEQUENCE [LARGE SCALE GENOMIC DNA]</scope>
    <source>
        <strain evidence="2 3">CGMCC 1.12553</strain>
    </source>
</reference>
<dbReference type="EMBL" id="JBHSDS010000006">
    <property type="protein sequence ID" value="MFC4358068.1"/>
    <property type="molecule type" value="Genomic_DNA"/>
</dbReference>
<evidence type="ECO:0000313" key="2">
    <source>
        <dbReference type="EMBL" id="MFC4358068.1"/>
    </source>
</evidence>
<proteinExistence type="predicted"/>
<name>A0ABD5PBL3_9EURY</name>
<feature type="compositionally biased region" description="Polar residues" evidence="1">
    <location>
        <begin position="163"/>
        <end position="173"/>
    </location>
</feature>
<dbReference type="AlphaFoldDB" id="A0ABD5PBL3"/>
<comment type="caution">
    <text evidence="2">The sequence shown here is derived from an EMBL/GenBank/DDBJ whole genome shotgun (WGS) entry which is preliminary data.</text>
</comment>
<feature type="compositionally biased region" description="Gly residues" evidence="1">
    <location>
        <begin position="178"/>
        <end position="190"/>
    </location>
</feature>
<feature type="region of interest" description="Disordered" evidence="1">
    <location>
        <begin position="163"/>
        <end position="208"/>
    </location>
</feature>
<dbReference type="Proteomes" id="UP001595921">
    <property type="component" value="Unassembled WGS sequence"/>
</dbReference>
<feature type="compositionally biased region" description="Gly residues" evidence="1">
    <location>
        <begin position="197"/>
        <end position="208"/>
    </location>
</feature>
<organism evidence="2 3">
    <name type="scientific">Halobium salinum</name>
    <dbReference type="NCBI Taxonomy" id="1364940"/>
    <lineage>
        <taxon>Archaea</taxon>
        <taxon>Methanobacteriati</taxon>
        <taxon>Methanobacteriota</taxon>
        <taxon>Stenosarchaea group</taxon>
        <taxon>Halobacteria</taxon>
        <taxon>Halobacteriales</taxon>
        <taxon>Haloferacaceae</taxon>
        <taxon>Halobium</taxon>
    </lineage>
</organism>
<gene>
    <name evidence="2" type="ORF">ACFO0N_08925</name>
</gene>
<evidence type="ECO:0000313" key="3">
    <source>
        <dbReference type="Proteomes" id="UP001595921"/>
    </source>
</evidence>
<evidence type="ECO:0000256" key="1">
    <source>
        <dbReference type="SAM" id="MobiDB-lite"/>
    </source>
</evidence>